<organism evidence="8 9">
    <name type="scientific">Prorocentrum cordatum</name>
    <dbReference type="NCBI Taxonomy" id="2364126"/>
    <lineage>
        <taxon>Eukaryota</taxon>
        <taxon>Sar</taxon>
        <taxon>Alveolata</taxon>
        <taxon>Dinophyceae</taxon>
        <taxon>Prorocentrales</taxon>
        <taxon>Prorocentraceae</taxon>
        <taxon>Prorocentrum</taxon>
    </lineage>
</organism>
<comment type="subcellular location">
    <subcellularLocation>
        <location evidence="1">Membrane</location>
        <topology evidence="1">Multi-pass membrane protein</topology>
    </subcellularLocation>
</comment>
<evidence type="ECO:0000259" key="7">
    <source>
        <dbReference type="Pfam" id="PF01490"/>
    </source>
</evidence>
<keyword evidence="2 6" id="KW-0812">Transmembrane</keyword>
<feature type="transmembrane region" description="Helical" evidence="6">
    <location>
        <begin position="21"/>
        <end position="45"/>
    </location>
</feature>
<dbReference type="PANTHER" id="PTHR22950:SF461">
    <property type="entry name" value="AMINO ACID TRANSPORTER TRANSMEMBRANE DOMAIN-CONTAINING PROTEIN"/>
    <property type="match status" value="1"/>
</dbReference>
<gene>
    <name evidence="8" type="ORF">PCOR1329_LOCUS68483</name>
</gene>
<reference evidence="8" key="1">
    <citation type="submission" date="2023-10" db="EMBL/GenBank/DDBJ databases">
        <authorList>
            <person name="Chen Y."/>
            <person name="Shah S."/>
            <person name="Dougan E. K."/>
            <person name="Thang M."/>
            <person name="Chan C."/>
        </authorList>
    </citation>
    <scope>NUCLEOTIDE SEQUENCE [LARGE SCALE GENOMIC DNA]</scope>
</reference>
<evidence type="ECO:0000256" key="2">
    <source>
        <dbReference type="ARBA" id="ARBA00022692"/>
    </source>
</evidence>
<keyword evidence="4 6" id="KW-0472">Membrane</keyword>
<evidence type="ECO:0000256" key="5">
    <source>
        <dbReference type="SAM" id="MobiDB-lite"/>
    </source>
</evidence>
<accession>A0ABN9WLJ0</accession>
<evidence type="ECO:0000313" key="8">
    <source>
        <dbReference type="EMBL" id="CAK0887423.1"/>
    </source>
</evidence>
<comment type="caution">
    <text evidence="8">The sequence shown here is derived from an EMBL/GenBank/DDBJ whole genome shotgun (WGS) entry which is preliminary data.</text>
</comment>
<evidence type="ECO:0000256" key="3">
    <source>
        <dbReference type="ARBA" id="ARBA00022989"/>
    </source>
</evidence>
<dbReference type="InterPro" id="IPR013057">
    <property type="entry name" value="AA_transpt_TM"/>
</dbReference>
<keyword evidence="9" id="KW-1185">Reference proteome</keyword>
<feature type="domain" description="Amino acid transporter transmembrane" evidence="7">
    <location>
        <begin position="13"/>
        <end position="300"/>
    </location>
</feature>
<evidence type="ECO:0000256" key="4">
    <source>
        <dbReference type="ARBA" id="ARBA00023136"/>
    </source>
</evidence>
<feature type="transmembrane region" description="Helical" evidence="6">
    <location>
        <begin position="157"/>
        <end position="178"/>
    </location>
</feature>
<feature type="transmembrane region" description="Helical" evidence="6">
    <location>
        <begin position="124"/>
        <end position="145"/>
    </location>
</feature>
<proteinExistence type="predicted"/>
<dbReference type="PANTHER" id="PTHR22950">
    <property type="entry name" value="AMINO ACID TRANSPORTER"/>
    <property type="match status" value="1"/>
</dbReference>
<sequence>MMSDASGGKVGGRSHWRITAALIVADVIGGGILALPGTFASLGWIDGFGALLLLGYVSLYTGQLIGRLHGLYPFVKSYGDLGAEFLGRRGRAVVSTLAYTQMFGLCVVFLVGMTIFANQVAESVQMPSACFVTSVAILSAVVLVLAQVRSIHGVGQLAAWIAMPTLYFALALFFYELSGLAQQEAKTNVWPPFGSEKTVVAVMSIVMTYAGHVVYFELIADMSQPKDFEKAIISSQAVILVTYLFVSATVYIVLGSGVASPFQVSLPTSTAVGVANVLMIMHVLISLLLNHHVISKLLFDLAVSGLSRAKGGVSVDGTPFGSAMKEGETKWRGLAGGHGRGDGSRHAHGEPRPLPGGRQPGRPRKGSPSSRRTSPSAEVAA</sequence>
<evidence type="ECO:0000256" key="6">
    <source>
        <dbReference type="SAM" id="Phobius"/>
    </source>
</evidence>
<dbReference type="Proteomes" id="UP001189429">
    <property type="component" value="Unassembled WGS sequence"/>
</dbReference>
<evidence type="ECO:0000256" key="1">
    <source>
        <dbReference type="ARBA" id="ARBA00004141"/>
    </source>
</evidence>
<feature type="region of interest" description="Disordered" evidence="5">
    <location>
        <begin position="317"/>
        <end position="381"/>
    </location>
</feature>
<feature type="transmembrane region" description="Helical" evidence="6">
    <location>
        <begin position="96"/>
        <end position="118"/>
    </location>
</feature>
<dbReference type="Gene3D" id="1.20.1740.10">
    <property type="entry name" value="Amino acid/polyamine transporter I"/>
    <property type="match status" value="1"/>
</dbReference>
<feature type="non-terminal residue" evidence="8">
    <location>
        <position position="381"/>
    </location>
</feature>
<keyword evidence="3 6" id="KW-1133">Transmembrane helix</keyword>
<feature type="compositionally biased region" description="Low complexity" evidence="5">
    <location>
        <begin position="366"/>
        <end position="381"/>
    </location>
</feature>
<feature type="transmembrane region" description="Helical" evidence="6">
    <location>
        <begin position="198"/>
        <end position="219"/>
    </location>
</feature>
<feature type="transmembrane region" description="Helical" evidence="6">
    <location>
        <begin position="266"/>
        <end position="289"/>
    </location>
</feature>
<name>A0ABN9WLJ0_9DINO</name>
<protein>
    <recommendedName>
        <fullName evidence="7">Amino acid transporter transmembrane domain-containing protein</fullName>
    </recommendedName>
</protein>
<feature type="compositionally biased region" description="Basic and acidic residues" evidence="5">
    <location>
        <begin position="339"/>
        <end position="351"/>
    </location>
</feature>
<evidence type="ECO:0000313" key="9">
    <source>
        <dbReference type="Proteomes" id="UP001189429"/>
    </source>
</evidence>
<dbReference type="EMBL" id="CAUYUJ010018938">
    <property type="protein sequence ID" value="CAK0887423.1"/>
    <property type="molecule type" value="Genomic_DNA"/>
</dbReference>
<feature type="transmembrane region" description="Helical" evidence="6">
    <location>
        <begin position="231"/>
        <end position="254"/>
    </location>
</feature>
<feature type="transmembrane region" description="Helical" evidence="6">
    <location>
        <begin position="51"/>
        <end position="75"/>
    </location>
</feature>
<dbReference type="Pfam" id="PF01490">
    <property type="entry name" value="Aa_trans"/>
    <property type="match status" value="1"/>
</dbReference>